<dbReference type="STRING" id="693977.Deipr_1017"/>
<dbReference type="Proteomes" id="UP000007718">
    <property type="component" value="Chromosome"/>
</dbReference>
<dbReference type="RefSeq" id="WP_013614782.1">
    <property type="nucleotide sequence ID" value="NC_015161.1"/>
</dbReference>
<evidence type="ECO:0000313" key="2">
    <source>
        <dbReference type="Proteomes" id="UP000007718"/>
    </source>
</evidence>
<sequence length="103" mass="11263">MSEQSISFPSLPAVPVPRSCGLDPALYALDWVLHWAADVDVAGQRHAATPVFPLLRRILHDPAAYGVSPTEAQAAAERFRAQAGPALEAEGGRREWLDREFSR</sequence>
<name>F0RN31_DEIPM</name>
<dbReference type="AlphaFoldDB" id="F0RN31"/>
<organism evidence="1 2">
    <name type="scientific">Deinococcus proteolyticus (strain ATCC 35074 / DSM 20540 / JCM 6276 / NBRC 101906 / NCIMB 13154 / VKM Ac-1939 / CCM 2703 / MRP)</name>
    <dbReference type="NCBI Taxonomy" id="693977"/>
    <lineage>
        <taxon>Bacteria</taxon>
        <taxon>Thermotogati</taxon>
        <taxon>Deinococcota</taxon>
        <taxon>Deinococci</taxon>
        <taxon>Deinococcales</taxon>
        <taxon>Deinococcaceae</taxon>
        <taxon>Deinococcus</taxon>
    </lineage>
</organism>
<reference evidence="1 2" key="2">
    <citation type="journal article" date="2012" name="Stand. Genomic Sci.">
        <title>Complete genome sequence of the orange-red pigmented, radioresistant Deinococcus proteolyticus type strain (MRP(T)).</title>
        <authorList>
            <person name="Copeland A."/>
            <person name="Zeytun A."/>
            <person name="Yassawong M."/>
            <person name="Nolan M."/>
            <person name="Lucas S."/>
            <person name="Hammon N."/>
            <person name="Deshpande S."/>
            <person name="Cheng J.F."/>
            <person name="Han C."/>
            <person name="Tapia R."/>
            <person name="Goodwin L.A."/>
            <person name="Pitluck S."/>
            <person name="Mavromatis K."/>
            <person name="Liolios K."/>
            <person name="Pagani I."/>
            <person name="Ivanova N."/>
            <person name="Mikhailova N."/>
            <person name="Pati A."/>
            <person name="Chen A."/>
            <person name="Palaniappan K."/>
            <person name="Land M."/>
            <person name="Hauser L."/>
            <person name="Jeffries C.D."/>
            <person name="Brambilla E.M."/>
            <person name="Rohde M."/>
            <person name="Sikorski J."/>
            <person name="Pukall R."/>
            <person name="Goker M."/>
            <person name="Detter J.C."/>
            <person name="Woyke T."/>
            <person name="Bristow J."/>
            <person name="Eisen J.A."/>
            <person name="Markowitz V."/>
            <person name="Hugenholtz P."/>
            <person name="Kyrpides N.C."/>
            <person name="Klenk H.P."/>
            <person name="Lapidus A."/>
        </authorList>
    </citation>
    <scope>NUCLEOTIDE SEQUENCE [LARGE SCALE GENOMIC DNA]</scope>
    <source>
        <strain evidence="2">ATCC 35074 / DSM 20540 / JCM 6276 / NBRC 101906 / NCIMB 13154 / VKM Ac-1939 / CCM 2703 / MRP</strain>
    </source>
</reference>
<dbReference type="KEGG" id="dpt:Deipr_1017"/>
<protein>
    <submittedName>
        <fullName evidence="1">Uncharacterized protein</fullName>
    </submittedName>
</protein>
<keyword evidence="2" id="KW-1185">Reference proteome</keyword>
<evidence type="ECO:0000313" key="1">
    <source>
        <dbReference type="EMBL" id="ADY26173.1"/>
    </source>
</evidence>
<proteinExistence type="predicted"/>
<dbReference type="HOGENOM" id="CLU_2259145_0_0_0"/>
<accession>F0RN31</accession>
<reference evidence="2" key="1">
    <citation type="submission" date="2011-02" db="EMBL/GenBank/DDBJ databases">
        <title>The complete sequence of chromosome of Deinococcus proteolyticus DSM 20540.</title>
        <authorList>
            <consortium name="US DOE Joint Genome Institute (JGI-PGF)"/>
            <person name="Lucas S."/>
            <person name="Copeland A."/>
            <person name="Lapidus A."/>
            <person name="Bruce D."/>
            <person name="Goodwin L."/>
            <person name="Pitluck S."/>
            <person name="Kyrpides N."/>
            <person name="Mavromatis K."/>
            <person name="Pagani I."/>
            <person name="Ivanova N."/>
            <person name="Ovchinnikova G."/>
            <person name="Zeytun A."/>
            <person name="Detter J.C."/>
            <person name="Han C."/>
            <person name="Land M."/>
            <person name="Hauser L."/>
            <person name="Markowitz V."/>
            <person name="Cheng J.-F."/>
            <person name="Hugenholtz P."/>
            <person name="Woyke T."/>
            <person name="Wu D."/>
            <person name="Pukall R."/>
            <person name="Steenblock K."/>
            <person name="Brambilla E."/>
            <person name="Klenk H.-P."/>
            <person name="Eisen J.A."/>
        </authorList>
    </citation>
    <scope>NUCLEOTIDE SEQUENCE [LARGE SCALE GENOMIC DNA]</scope>
    <source>
        <strain evidence="2">ATCC 35074 / DSM 20540 / JCM 6276 / NBRC 101906 / NCIMB 13154 / VKM Ac-1939 / CCM 2703 / MRP</strain>
    </source>
</reference>
<dbReference type="EMBL" id="CP002536">
    <property type="protein sequence ID" value="ADY26173.1"/>
    <property type="molecule type" value="Genomic_DNA"/>
</dbReference>
<gene>
    <name evidence="1" type="ordered locus">Deipr_1017</name>
</gene>